<name>A0ABD2ZVH0_9GENT</name>
<keyword evidence="4" id="KW-1185">Reference proteome</keyword>
<comment type="pathway">
    <text evidence="1">tRNA modification; 5-methoxycarbonylmethyl-2-thiouridine-tRNA biosynthesis.</text>
</comment>
<protein>
    <recommendedName>
        <fullName evidence="5">Elongator complex protein 6</fullName>
    </recommendedName>
</protein>
<accession>A0ABD2ZVH0</accession>
<gene>
    <name evidence="3" type="ORF">ACH5RR_016256</name>
</gene>
<evidence type="ECO:0000256" key="2">
    <source>
        <dbReference type="ARBA" id="ARBA00008837"/>
    </source>
</evidence>
<organism evidence="3 4">
    <name type="scientific">Cinchona calisaya</name>
    <dbReference type="NCBI Taxonomy" id="153742"/>
    <lineage>
        <taxon>Eukaryota</taxon>
        <taxon>Viridiplantae</taxon>
        <taxon>Streptophyta</taxon>
        <taxon>Embryophyta</taxon>
        <taxon>Tracheophyta</taxon>
        <taxon>Spermatophyta</taxon>
        <taxon>Magnoliopsida</taxon>
        <taxon>eudicotyledons</taxon>
        <taxon>Gunneridae</taxon>
        <taxon>Pentapetalae</taxon>
        <taxon>asterids</taxon>
        <taxon>lamiids</taxon>
        <taxon>Gentianales</taxon>
        <taxon>Rubiaceae</taxon>
        <taxon>Cinchonoideae</taxon>
        <taxon>Cinchoneae</taxon>
        <taxon>Cinchona</taxon>
    </lineage>
</organism>
<dbReference type="InterPro" id="IPR018627">
    <property type="entry name" value="ELP6"/>
</dbReference>
<dbReference type="PANTHER" id="PTHR16184">
    <property type="entry name" value="ELONGATOR COMPLEX PROTEIN 6"/>
    <property type="match status" value="1"/>
</dbReference>
<dbReference type="PANTHER" id="PTHR16184:SF6">
    <property type="entry name" value="ELONGATOR COMPLEX PROTEIN 6"/>
    <property type="match status" value="1"/>
</dbReference>
<dbReference type="AlphaFoldDB" id="A0ABD2ZVH0"/>
<comment type="similarity">
    <text evidence="2">Belongs to the ELP6 family.</text>
</comment>
<dbReference type="InterPro" id="IPR027417">
    <property type="entry name" value="P-loop_NTPase"/>
</dbReference>
<dbReference type="Gene3D" id="3.40.50.300">
    <property type="entry name" value="P-loop containing nucleotide triphosphate hydrolases"/>
    <property type="match status" value="1"/>
</dbReference>
<proteinExistence type="inferred from homology"/>
<evidence type="ECO:0000313" key="3">
    <source>
        <dbReference type="EMBL" id="KAL3523422.1"/>
    </source>
</evidence>
<evidence type="ECO:0000256" key="1">
    <source>
        <dbReference type="ARBA" id="ARBA00005043"/>
    </source>
</evidence>
<dbReference type="EMBL" id="JBJUIK010000007">
    <property type="protein sequence ID" value="KAL3523422.1"/>
    <property type="molecule type" value="Genomic_DNA"/>
</dbReference>
<comment type="caution">
    <text evidence="3">The sequence shown here is derived from an EMBL/GenBank/DDBJ whole genome shotgun (WGS) entry which is preliminary data.</text>
</comment>
<evidence type="ECO:0000313" key="4">
    <source>
        <dbReference type="Proteomes" id="UP001630127"/>
    </source>
</evidence>
<evidence type="ECO:0008006" key="5">
    <source>
        <dbReference type="Google" id="ProtNLM"/>
    </source>
</evidence>
<sequence length="280" mass="30849">MSNSAHTLLDEALGFDDDGDDVVYFGSHNALGGAAGGGGGSAKMVLIKDCVETSGAFILHHLIKRSLSPNRPSDVVVFLAFAHPFSHYDRILRKLGCNVGVQRETKRFIYYDMLMPKYPGLGRDGEKGAEAALLHVYGNIQKTVELCSSPEGIKNITIMIDDISLMEVTVCGSSNQVLDFLHYCFTLATQFGCSVVILSHEDVYSSMDRPSLQRQMEYLANVIIKAEPLATGLATDVHGQLTVFNRGFCQGTGNSKTKIRNFHFKVKENYVEYFYPGSRT</sequence>
<reference evidence="3 4" key="1">
    <citation type="submission" date="2024-11" db="EMBL/GenBank/DDBJ databases">
        <title>A near-complete genome assembly of Cinchona calisaya.</title>
        <authorList>
            <person name="Lian D.C."/>
            <person name="Zhao X.W."/>
            <person name="Wei L."/>
        </authorList>
    </citation>
    <scope>NUCLEOTIDE SEQUENCE [LARGE SCALE GENOMIC DNA]</scope>
    <source>
        <tissue evidence="3">Nenye</tissue>
    </source>
</reference>
<dbReference type="Pfam" id="PF09807">
    <property type="entry name" value="ELP6"/>
    <property type="match status" value="1"/>
</dbReference>
<dbReference type="CDD" id="cd19495">
    <property type="entry name" value="Elp6"/>
    <property type="match status" value="1"/>
</dbReference>
<dbReference type="Proteomes" id="UP001630127">
    <property type="component" value="Unassembled WGS sequence"/>
</dbReference>